<evidence type="ECO:0000256" key="4">
    <source>
        <dbReference type="ARBA" id="ARBA00022857"/>
    </source>
</evidence>
<accession>A0A7R9L2J4</accession>
<dbReference type="InterPro" id="IPR001094">
    <property type="entry name" value="Flavdoxin-like"/>
</dbReference>
<dbReference type="GO" id="GO:0003959">
    <property type="term" value="F:NADPH dehydrogenase activity"/>
    <property type="evidence" value="ECO:0007669"/>
    <property type="project" value="InterPro"/>
</dbReference>
<feature type="domain" description="Flavodoxin-like" evidence="6">
    <location>
        <begin position="327"/>
        <end position="495"/>
    </location>
</feature>
<sequence length="497" mass="54868">MNSKTKFNALLFTPLRLRDLTLKNRVCVSPMGQCSALDGMPQDFHLAHYGSFALGGVGMVMVEATNVEERGRATPGCTGLWNDTQTDGWKRVTHLIKTLGSVAAIQLAHGGPKASCVPFWEGYQSLADDRGGWPTIGPTAVPFGGPVWKVPQEASQHDIKQITLSWIESAKRAVCAGFQVIELHFAHGYLVSSFLSPITNHRSDNYGGCLENRMRFGLEIARGVRDAIPDCIALGVRLSVTDYHKDGWDLKQSIEFAKQLKQIGIDFLDCSSGGVVLNAAEHPLNTNRAQLEASAIIQQTVGLATAAVGQIVDPLVAEDILQSNGASLIMIGRALLNNPHWAYEAADALNANYNSFKYHKQYEWCIGWTAREAPRYGMKAMAADPDRCDMNDLSLLPLIPNSLAIFCVSTYWEGDPTDNAMAFYNWLLKGDTRLNGVRYAVFGLGNSSYEYFNKMGKYVDTRLEELGATRIHPLGLGDTAQHIDNYFINWKKNLWQS</sequence>
<evidence type="ECO:0000256" key="2">
    <source>
        <dbReference type="ARBA" id="ARBA00022630"/>
    </source>
</evidence>
<dbReference type="InterPro" id="IPR008254">
    <property type="entry name" value="Flavodoxin/NO_synth"/>
</dbReference>
<name>A0A7R9L2J4_9ACAR</name>
<dbReference type="EMBL" id="OC867970">
    <property type="protein sequence ID" value="CAD7633793.1"/>
    <property type="molecule type" value="Genomic_DNA"/>
</dbReference>
<dbReference type="Pfam" id="PF00724">
    <property type="entry name" value="Oxidored_FMN"/>
    <property type="match status" value="1"/>
</dbReference>
<dbReference type="Gene3D" id="3.40.50.360">
    <property type="match status" value="1"/>
</dbReference>
<dbReference type="AlphaFoldDB" id="A0A7R9L2J4"/>
<dbReference type="InterPro" id="IPR044152">
    <property type="entry name" value="YqjM-like"/>
</dbReference>
<evidence type="ECO:0000256" key="5">
    <source>
        <dbReference type="ARBA" id="ARBA00023002"/>
    </source>
</evidence>
<dbReference type="InterPro" id="IPR029039">
    <property type="entry name" value="Flavoprotein-like_sf"/>
</dbReference>
<comment type="cofactor">
    <cofactor evidence="1">
        <name>FMN</name>
        <dbReference type="ChEBI" id="CHEBI:58210"/>
    </cofactor>
</comment>
<dbReference type="PANTHER" id="PTHR43303:SF4">
    <property type="entry name" value="NADPH DEHYDROGENASE C23G7.10C-RELATED"/>
    <property type="match status" value="1"/>
</dbReference>
<organism evidence="7">
    <name type="scientific">Medioppia subpectinata</name>
    <dbReference type="NCBI Taxonomy" id="1979941"/>
    <lineage>
        <taxon>Eukaryota</taxon>
        <taxon>Metazoa</taxon>
        <taxon>Ecdysozoa</taxon>
        <taxon>Arthropoda</taxon>
        <taxon>Chelicerata</taxon>
        <taxon>Arachnida</taxon>
        <taxon>Acari</taxon>
        <taxon>Acariformes</taxon>
        <taxon>Sarcoptiformes</taxon>
        <taxon>Oribatida</taxon>
        <taxon>Brachypylina</taxon>
        <taxon>Oppioidea</taxon>
        <taxon>Oppiidae</taxon>
        <taxon>Medioppia</taxon>
    </lineage>
</organism>
<dbReference type="SUPFAM" id="SSF52218">
    <property type="entry name" value="Flavoproteins"/>
    <property type="match status" value="1"/>
</dbReference>
<keyword evidence="2" id="KW-0285">Flavoprotein</keyword>
<evidence type="ECO:0000256" key="1">
    <source>
        <dbReference type="ARBA" id="ARBA00001917"/>
    </source>
</evidence>
<dbReference type="CDD" id="cd02932">
    <property type="entry name" value="OYE_YqiM_FMN"/>
    <property type="match status" value="1"/>
</dbReference>
<dbReference type="Gene3D" id="3.20.20.70">
    <property type="entry name" value="Aldolase class I"/>
    <property type="match status" value="1"/>
</dbReference>
<keyword evidence="5" id="KW-0560">Oxidoreductase</keyword>
<feature type="non-terminal residue" evidence="7">
    <location>
        <position position="1"/>
    </location>
</feature>
<dbReference type="GO" id="GO:0050661">
    <property type="term" value="F:NADP binding"/>
    <property type="evidence" value="ECO:0007669"/>
    <property type="project" value="InterPro"/>
</dbReference>
<evidence type="ECO:0000259" key="6">
    <source>
        <dbReference type="PROSITE" id="PS50902"/>
    </source>
</evidence>
<keyword evidence="3" id="KW-0288">FMN</keyword>
<keyword evidence="4" id="KW-0521">NADP</keyword>
<gene>
    <name evidence="7" type="ORF">OSB1V03_LOCUS14189</name>
</gene>
<evidence type="ECO:0000256" key="3">
    <source>
        <dbReference type="ARBA" id="ARBA00022643"/>
    </source>
</evidence>
<dbReference type="InterPro" id="IPR001155">
    <property type="entry name" value="OxRdtase_FMN_N"/>
</dbReference>
<evidence type="ECO:0000313" key="7">
    <source>
        <dbReference type="EMBL" id="CAD7633793.1"/>
    </source>
</evidence>
<dbReference type="PANTHER" id="PTHR43303">
    <property type="entry name" value="NADPH DEHYDROGENASE C23G7.10C-RELATED"/>
    <property type="match status" value="1"/>
</dbReference>
<dbReference type="PROSITE" id="PS50902">
    <property type="entry name" value="FLAVODOXIN_LIKE"/>
    <property type="match status" value="1"/>
</dbReference>
<keyword evidence="8" id="KW-1185">Reference proteome</keyword>
<proteinExistence type="predicted"/>
<dbReference type="Proteomes" id="UP000759131">
    <property type="component" value="Unassembled WGS sequence"/>
</dbReference>
<protein>
    <recommendedName>
        <fullName evidence="6">Flavodoxin-like domain-containing protein</fullName>
    </recommendedName>
</protein>
<reference evidence="7" key="1">
    <citation type="submission" date="2020-11" db="EMBL/GenBank/DDBJ databases">
        <authorList>
            <person name="Tran Van P."/>
        </authorList>
    </citation>
    <scope>NUCLEOTIDE SEQUENCE</scope>
</reference>
<dbReference type="EMBL" id="CAJPIZ010013395">
    <property type="protein sequence ID" value="CAG2114223.1"/>
    <property type="molecule type" value="Genomic_DNA"/>
</dbReference>
<dbReference type="InterPro" id="IPR013785">
    <property type="entry name" value="Aldolase_TIM"/>
</dbReference>
<dbReference type="SUPFAM" id="SSF51395">
    <property type="entry name" value="FMN-linked oxidoreductases"/>
    <property type="match status" value="1"/>
</dbReference>
<dbReference type="GO" id="GO:0010181">
    <property type="term" value="F:FMN binding"/>
    <property type="evidence" value="ECO:0007669"/>
    <property type="project" value="InterPro"/>
</dbReference>
<dbReference type="Pfam" id="PF00258">
    <property type="entry name" value="Flavodoxin_1"/>
    <property type="match status" value="1"/>
</dbReference>
<evidence type="ECO:0000313" key="8">
    <source>
        <dbReference type="Proteomes" id="UP000759131"/>
    </source>
</evidence>
<dbReference type="OrthoDB" id="72788at2759"/>
<dbReference type="PRINTS" id="PR00369">
    <property type="entry name" value="FLAVODOXIN"/>
</dbReference>